<evidence type="ECO:0000256" key="2">
    <source>
        <dbReference type="ARBA" id="ARBA00023015"/>
    </source>
</evidence>
<keyword evidence="4" id="KW-0804">Transcription</keyword>
<organism evidence="6 7">
    <name type="scientific">Rhodopseudomonas palustris (strain HaA2)</name>
    <dbReference type="NCBI Taxonomy" id="316058"/>
    <lineage>
        <taxon>Bacteria</taxon>
        <taxon>Pseudomonadati</taxon>
        <taxon>Pseudomonadota</taxon>
        <taxon>Alphaproteobacteria</taxon>
        <taxon>Hyphomicrobiales</taxon>
        <taxon>Nitrobacteraceae</taxon>
        <taxon>Rhodopseudomonas</taxon>
    </lineage>
</organism>
<dbReference type="Proteomes" id="UP000008809">
    <property type="component" value="Chromosome"/>
</dbReference>
<dbReference type="eggNOG" id="COG1595">
    <property type="taxonomic scope" value="Bacteria"/>
</dbReference>
<keyword evidence="7" id="KW-1185">Reference proteome</keyword>
<evidence type="ECO:0000256" key="3">
    <source>
        <dbReference type="ARBA" id="ARBA00023082"/>
    </source>
</evidence>
<dbReference type="AlphaFoldDB" id="Q2IXY8"/>
<evidence type="ECO:0000313" key="6">
    <source>
        <dbReference type="EMBL" id="ABD06922.1"/>
    </source>
</evidence>
<gene>
    <name evidence="6" type="ordered locus">RPB_2217</name>
</gene>
<dbReference type="GO" id="GO:0016987">
    <property type="term" value="F:sigma factor activity"/>
    <property type="evidence" value="ECO:0007669"/>
    <property type="project" value="UniProtKB-KW"/>
</dbReference>
<comment type="similarity">
    <text evidence="1">Belongs to the sigma-70 factor family. ECF subfamily.</text>
</comment>
<dbReference type="PANTHER" id="PTHR43133:SF63">
    <property type="entry name" value="RNA POLYMERASE SIGMA FACTOR FECI-RELATED"/>
    <property type="match status" value="1"/>
</dbReference>
<evidence type="ECO:0000256" key="4">
    <source>
        <dbReference type="ARBA" id="ARBA00023163"/>
    </source>
</evidence>
<dbReference type="PANTHER" id="PTHR43133">
    <property type="entry name" value="RNA POLYMERASE ECF-TYPE SIGMA FACTO"/>
    <property type="match status" value="1"/>
</dbReference>
<dbReference type="InterPro" id="IPR013324">
    <property type="entry name" value="RNA_pol_sigma_r3/r4-like"/>
</dbReference>
<dbReference type="InterPro" id="IPR039425">
    <property type="entry name" value="RNA_pol_sigma-70-like"/>
</dbReference>
<dbReference type="STRING" id="316058.RPB_2217"/>
<sequence length="183" mass="21024">MFDRNSKSLREALAADYQGLAKRLTRCLGSADVAHETLHETFLKVDRVSDAVEIRSPVDYLFRIALNVAKDRNKKDRHLLSAGEVAAIMDVVDDRPDPAIVAESRMEIAEFQKALGELPQRRREVFIAAHLEQIPHRDIAQRFGINIRTVEFDIQHAMEYLSRRLGRRVVRRYGPRPKPRAVD</sequence>
<reference evidence="6 7" key="1">
    <citation type="submission" date="2006-01" db="EMBL/GenBank/DDBJ databases">
        <title>Complete sequence of Rhodopseudomonas palustris HaA2.</title>
        <authorList>
            <consortium name="US DOE Joint Genome Institute"/>
            <person name="Copeland A."/>
            <person name="Lucas S."/>
            <person name="Lapidus A."/>
            <person name="Barry K."/>
            <person name="Detter J.C."/>
            <person name="Glavina T."/>
            <person name="Hammon N."/>
            <person name="Israni S."/>
            <person name="Pitluck S."/>
            <person name="Chain P."/>
            <person name="Malfatti S."/>
            <person name="Shin M."/>
            <person name="Vergez L."/>
            <person name="Schmutz J."/>
            <person name="Larimer F."/>
            <person name="Land M."/>
            <person name="Hauser L."/>
            <person name="Pelletier D.A."/>
            <person name="Kyrpides N."/>
            <person name="Anderson I."/>
            <person name="Oda Y."/>
            <person name="Harwood C.S."/>
            <person name="Richardson P."/>
        </authorList>
    </citation>
    <scope>NUCLEOTIDE SEQUENCE [LARGE SCALE GENOMIC DNA]</scope>
    <source>
        <strain evidence="6 7">HaA2</strain>
    </source>
</reference>
<feature type="domain" description="RNA polymerase sigma factor 70 region 4 type 2" evidence="5">
    <location>
        <begin position="110"/>
        <end position="159"/>
    </location>
</feature>
<accession>Q2IXY8</accession>
<dbReference type="RefSeq" id="WP_011441109.1">
    <property type="nucleotide sequence ID" value="NC_007778.1"/>
</dbReference>
<dbReference type="InterPro" id="IPR014284">
    <property type="entry name" value="RNA_pol_sigma-70_dom"/>
</dbReference>
<dbReference type="InterPro" id="IPR013325">
    <property type="entry name" value="RNA_pol_sigma_r2"/>
</dbReference>
<proteinExistence type="inferred from homology"/>
<dbReference type="Pfam" id="PF08281">
    <property type="entry name" value="Sigma70_r4_2"/>
    <property type="match status" value="1"/>
</dbReference>
<dbReference type="SUPFAM" id="SSF88659">
    <property type="entry name" value="Sigma3 and sigma4 domains of RNA polymerase sigma factors"/>
    <property type="match status" value="1"/>
</dbReference>
<dbReference type="EMBL" id="CP000250">
    <property type="protein sequence ID" value="ABD06922.1"/>
    <property type="molecule type" value="Genomic_DNA"/>
</dbReference>
<dbReference type="GO" id="GO:0003677">
    <property type="term" value="F:DNA binding"/>
    <property type="evidence" value="ECO:0007669"/>
    <property type="project" value="InterPro"/>
</dbReference>
<dbReference type="OrthoDB" id="9794372at2"/>
<keyword evidence="3" id="KW-0731">Sigma factor</keyword>
<dbReference type="Gene3D" id="1.10.10.10">
    <property type="entry name" value="Winged helix-like DNA-binding domain superfamily/Winged helix DNA-binding domain"/>
    <property type="match status" value="1"/>
</dbReference>
<evidence type="ECO:0000313" key="7">
    <source>
        <dbReference type="Proteomes" id="UP000008809"/>
    </source>
</evidence>
<name>Q2IXY8_RHOP2</name>
<dbReference type="GO" id="GO:0006352">
    <property type="term" value="P:DNA-templated transcription initiation"/>
    <property type="evidence" value="ECO:0007669"/>
    <property type="project" value="InterPro"/>
</dbReference>
<protein>
    <submittedName>
        <fullName evidence="6">Sigma-24 (FecI-like)</fullName>
    </submittedName>
</protein>
<dbReference type="NCBIfam" id="TIGR02937">
    <property type="entry name" value="sigma70-ECF"/>
    <property type="match status" value="1"/>
</dbReference>
<dbReference type="KEGG" id="rpb:RPB_2217"/>
<dbReference type="SUPFAM" id="SSF88946">
    <property type="entry name" value="Sigma2 domain of RNA polymerase sigma factors"/>
    <property type="match status" value="1"/>
</dbReference>
<dbReference type="InterPro" id="IPR013249">
    <property type="entry name" value="RNA_pol_sigma70_r4_t2"/>
</dbReference>
<dbReference type="InterPro" id="IPR036388">
    <property type="entry name" value="WH-like_DNA-bd_sf"/>
</dbReference>
<dbReference type="Gene3D" id="1.10.1740.10">
    <property type="match status" value="1"/>
</dbReference>
<dbReference type="HOGENOM" id="CLU_047691_12_3_5"/>
<evidence type="ECO:0000256" key="1">
    <source>
        <dbReference type="ARBA" id="ARBA00010641"/>
    </source>
</evidence>
<keyword evidence="2" id="KW-0805">Transcription regulation</keyword>
<evidence type="ECO:0000259" key="5">
    <source>
        <dbReference type="Pfam" id="PF08281"/>
    </source>
</evidence>